<dbReference type="Gene3D" id="3.40.50.10890">
    <property type="match status" value="1"/>
</dbReference>
<proteinExistence type="predicted"/>
<dbReference type="Proteomes" id="UP000663570">
    <property type="component" value="Chromosome"/>
</dbReference>
<dbReference type="PANTHER" id="PTHR11203">
    <property type="entry name" value="CLEAVAGE AND POLYADENYLATION SPECIFICITY FACTOR FAMILY MEMBER"/>
    <property type="match status" value="1"/>
</dbReference>
<dbReference type="PANTHER" id="PTHR11203:SF37">
    <property type="entry name" value="INTEGRATOR COMPLEX SUBUNIT 11"/>
    <property type="match status" value="1"/>
</dbReference>
<dbReference type="CDD" id="cd16295">
    <property type="entry name" value="TTHA0252-CPSF-like_MBL-fold"/>
    <property type="match status" value="1"/>
</dbReference>
<dbReference type="Pfam" id="PF00753">
    <property type="entry name" value="Lactamase_B"/>
    <property type="match status" value="1"/>
</dbReference>
<dbReference type="Gene3D" id="3.60.15.10">
    <property type="entry name" value="Ribonuclease Z/Hydroxyacylglutathione hydrolase-like"/>
    <property type="match status" value="1"/>
</dbReference>
<feature type="domain" description="Beta-Casp" evidence="3">
    <location>
        <begin position="243"/>
        <end position="365"/>
    </location>
</feature>
<dbReference type="Pfam" id="PF10996">
    <property type="entry name" value="Beta-Casp"/>
    <property type="match status" value="1"/>
</dbReference>
<dbReference type="RefSeq" id="WP_206253459.1">
    <property type="nucleotide sequence ID" value="NZ_CP071060.1"/>
</dbReference>
<keyword evidence="1" id="KW-0378">Hydrolase</keyword>
<organism evidence="4 5">
    <name type="scientific">Niveibacterium microcysteis</name>
    <dbReference type="NCBI Taxonomy" id="2811415"/>
    <lineage>
        <taxon>Bacteria</taxon>
        <taxon>Pseudomonadati</taxon>
        <taxon>Pseudomonadota</taxon>
        <taxon>Betaproteobacteria</taxon>
        <taxon>Rhodocyclales</taxon>
        <taxon>Rhodocyclaceae</taxon>
        <taxon>Niveibacterium</taxon>
    </lineage>
</organism>
<dbReference type="SMART" id="SM01027">
    <property type="entry name" value="Beta-Casp"/>
    <property type="match status" value="1"/>
</dbReference>
<dbReference type="InterPro" id="IPR022712">
    <property type="entry name" value="Beta_Casp"/>
</dbReference>
<dbReference type="SUPFAM" id="SSF56281">
    <property type="entry name" value="Metallo-hydrolase/oxidoreductase"/>
    <property type="match status" value="1"/>
</dbReference>
<sequence>MTGSGYWLETEQARVLVDFGMFQGGRDIEGRNRVIEPVEPKRLVAGVLTHAHVDHSGRLPLLTAHGSRAPLYGTPATLELAEVLLLDSAKIAEEDTSRANRKLRRAGRREQSPLYTVDDVESLVRRFVALPYGEQREIAPGVAIRFFDAGHILGSSSVEMQIAREGKPPLTVVFSGDLGTRDAPILRDPETPPRADVVFLESTYGDRSRPPRADTLASFHALLRRAVAEHRRMIVPAFAVGRTQVLLYELAHAFRDGIVPAFPVFLDSPMAARAGAIYARHGELHDLEAKRLGRRGQLPDTLRVVDSSAESRLLNVSGEFCMIMSAAGMCEGGRVLHHLRHNLWREDVLVILPGYMAPGTLGRQLAEGAREVEIFGETIAVRAEVVQLEGFSAHADREGLLDWLAPLAAGHPRVVLTHGEDPARAGLAAAVHARYGITAETPVAGAVLTLD</sequence>
<evidence type="ECO:0000313" key="4">
    <source>
        <dbReference type="EMBL" id="QSI75664.1"/>
    </source>
</evidence>
<gene>
    <name evidence="4" type="ORF">JY500_14320</name>
</gene>
<feature type="domain" description="Metallo-beta-lactamase" evidence="2">
    <location>
        <begin position="2"/>
        <end position="238"/>
    </location>
</feature>
<dbReference type="InterPro" id="IPR036866">
    <property type="entry name" value="RibonucZ/Hydroxyglut_hydro"/>
</dbReference>
<dbReference type="InterPro" id="IPR050698">
    <property type="entry name" value="MBL"/>
</dbReference>
<evidence type="ECO:0000259" key="3">
    <source>
        <dbReference type="SMART" id="SM01027"/>
    </source>
</evidence>
<name>A0ABX7M4M8_9RHOO</name>
<evidence type="ECO:0000313" key="5">
    <source>
        <dbReference type="Proteomes" id="UP000663570"/>
    </source>
</evidence>
<evidence type="ECO:0000259" key="2">
    <source>
        <dbReference type="SMART" id="SM00849"/>
    </source>
</evidence>
<dbReference type="Pfam" id="PF07521">
    <property type="entry name" value="RMMBL"/>
    <property type="match status" value="1"/>
</dbReference>
<reference evidence="4 5" key="1">
    <citation type="submission" date="2021-02" db="EMBL/GenBank/DDBJ databases">
        <title>Niveibacterium changnyeongensis HC41.</title>
        <authorList>
            <person name="Kang M."/>
        </authorList>
    </citation>
    <scope>NUCLEOTIDE SEQUENCE [LARGE SCALE GENOMIC DNA]</scope>
    <source>
        <strain evidence="4 5">HC41</strain>
    </source>
</reference>
<dbReference type="SMART" id="SM00849">
    <property type="entry name" value="Lactamase_B"/>
    <property type="match status" value="1"/>
</dbReference>
<dbReference type="EMBL" id="CP071060">
    <property type="protein sequence ID" value="QSI75664.1"/>
    <property type="molecule type" value="Genomic_DNA"/>
</dbReference>
<evidence type="ECO:0000256" key="1">
    <source>
        <dbReference type="ARBA" id="ARBA00022801"/>
    </source>
</evidence>
<dbReference type="InterPro" id="IPR001279">
    <property type="entry name" value="Metallo-B-lactamas"/>
</dbReference>
<keyword evidence="5" id="KW-1185">Reference proteome</keyword>
<protein>
    <submittedName>
        <fullName evidence="4">MBL fold metallo-hydrolase</fullName>
    </submittedName>
</protein>
<accession>A0ABX7M4M8</accession>
<dbReference type="InterPro" id="IPR011108">
    <property type="entry name" value="RMMBL"/>
</dbReference>